<dbReference type="Gramene" id="OIT39002">
    <property type="protein sequence ID" value="OIT39002"/>
    <property type="gene ID" value="A4A49_03638"/>
</dbReference>
<protein>
    <submittedName>
        <fullName evidence="1">Uncharacterized protein</fullName>
    </submittedName>
</protein>
<evidence type="ECO:0000313" key="2">
    <source>
        <dbReference type="Proteomes" id="UP000187609"/>
    </source>
</evidence>
<dbReference type="STRING" id="49451.A0A314LBQ3"/>
<keyword evidence="2" id="KW-1185">Reference proteome</keyword>
<dbReference type="Proteomes" id="UP000187609">
    <property type="component" value="Unassembled WGS sequence"/>
</dbReference>
<accession>A0A314LBQ3</accession>
<reference evidence="1" key="1">
    <citation type="submission" date="2016-11" db="EMBL/GenBank/DDBJ databases">
        <title>The genome of Nicotiana attenuata.</title>
        <authorList>
            <person name="Xu S."/>
            <person name="Brockmoeller T."/>
            <person name="Gaquerel E."/>
            <person name="Navarro A."/>
            <person name="Kuhl H."/>
            <person name="Gase K."/>
            <person name="Ling Z."/>
            <person name="Zhou W."/>
            <person name="Kreitzer C."/>
            <person name="Stanke M."/>
            <person name="Tang H."/>
            <person name="Lyons E."/>
            <person name="Pandey P."/>
            <person name="Pandey S.P."/>
            <person name="Timmermann B."/>
            <person name="Baldwin I.T."/>
        </authorList>
    </citation>
    <scope>NUCLEOTIDE SEQUENCE [LARGE SCALE GENOMIC DNA]</scope>
    <source>
        <strain evidence="1">UT</strain>
    </source>
</reference>
<dbReference type="AlphaFoldDB" id="A0A314LBQ3"/>
<comment type="caution">
    <text evidence="1">The sequence shown here is derived from an EMBL/GenBank/DDBJ whole genome shotgun (WGS) entry which is preliminary data.</text>
</comment>
<gene>
    <name evidence="1" type="ORF">A4A49_03638</name>
</gene>
<dbReference type="EMBL" id="MJEQ01000152">
    <property type="protein sequence ID" value="OIT39002.1"/>
    <property type="molecule type" value="Genomic_DNA"/>
</dbReference>
<proteinExistence type="predicted"/>
<organism evidence="1 2">
    <name type="scientific">Nicotiana attenuata</name>
    <name type="common">Coyote tobacco</name>
    <dbReference type="NCBI Taxonomy" id="49451"/>
    <lineage>
        <taxon>Eukaryota</taxon>
        <taxon>Viridiplantae</taxon>
        <taxon>Streptophyta</taxon>
        <taxon>Embryophyta</taxon>
        <taxon>Tracheophyta</taxon>
        <taxon>Spermatophyta</taxon>
        <taxon>Magnoliopsida</taxon>
        <taxon>eudicotyledons</taxon>
        <taxon>Gunneridae</taxon>
        <taxon>Pentapetalae</taxon>
        <taxon>asterids</taxon>
        <taxon>lamiids</taxon>
        <taxon>Solanales</taxon>
        <taxon>Solanaceae</taxon>
        <taxon>Nicotianoideae</taxon>
        <taxon>Nicotianeae</taxon>
        <taxon>Nicotiana</taxon>
    </lineage>
</organism>
<name>A0A314LBQ3_NICAT</name>
<evidence type="ECO:0000313" key="1">
    <source>
        <dbReference type="EMBL" id="OIT39002.1"/>
    </source>
</evidence>
<sequence length="103" mass="11631">MKKTTLLIKTRILRPPGSSSRFQQNPDSLNSRKIQVTMVTAMDCRSWDEDMYRDSILLERESQCRTVFRTAFAPNTNPNRNSYPDLIVAATALSPLTPSPLAS</sequence>